<dbReference type="InterPro" id="IPR029061">
    <property type="entry name" value="THDP-binding"/>
</dbReference>
<name>A0A523UNE3_UNCT6</name>
<evidence type="ECO:0000259" key="6">
    <source>
        <dbReference type="Pfam" id="PF00456"/>
    </source>
</evidence>
<feature type="domain" description="Transketolase N-terminal" evidence="6">
    <location>
        <begin position="9"/>
        <end position="270"/>
    </location>
</feature>
<organism evidence="7 8">
    <name type="scientific">candidate division TA06 bacterium</name>
    <dbReference type="NCBI Taxonomy" id="2250710"/>
    <lineage>
        <taxon>Bacteria</taxon>
        <taxon>Bacteria division TA06</taxon>
    </lineage>
</organism>
<evidence type="ECO:0000256" key="3">
    <source>
        <dbReference type="ARBA" id="ARBA00022679"/>
    </source>
</evidence>
<evidence type="ECO:0000313" key="7">
    <source>
        <dbReference type="EMBL" id="TET43821.1"/>
    </source>
</evidence>
<dbReference type="Pfam" id="PF00456">
    <property type="entry name" value="Transketolase_N"/>
    <property type="match status" value="1"/>
</dbReference>
<dbReference type="SUPFAM" id="SSF52518">
    <property type="entry name" value="Thiamin diphosphate-binding fold (THDP-binding)"/>
    <property type="match status" value="1"/>
</dbReference>
<dbReference type="Gene3D" id="3.40.50.970">
    <property type="match status" value="1"/>
</dbReference>
<accession>A0A523UNE3</accession>
<dbReference type="PANTHER" id="PTHR47514:SF1">
    <property type="entry name" value="TRANSKETOLASE N-TERMINAL SECTION-RELATED"/>
    <property type="match status" value="1"/>
</dbReference>
<keyword evidence="3" id="KW-0808">Transferase</keyword>
<reference evidence="7 8" key="1">
    <citation type="submission" date="2019-03" db="EMBL/GenBank/DDBJ databases">
        <title>Metabolic potential of uncultured bacteria and archaea associated with petroleum seepage in deep-sea sediments.</title>
        <authorList>
            <person name="Dong X."/>
            <person name="Hubert C."/>
        </authorList>
    </citation>
    <scope>NUCLEOTIDE SEQUENCE [LARGE SCALE GENOMIC DNA]</scope>
    <source>
        <strain evidence="7">E44_bin18</strain>
    </source>
</reference>
<comment type="similarity">
    <text evidence="2">Belongs to the transketolase family.</text>
</comment>
<comment type="caution">
    <text evidence="7">The sequence shown here is derived from an EMBL/GenBank/DDBJ whole genome shotgun (WGS) entry which is preliminary data.</text>
</comment>
<dbReference type="InterPro" id="IPR005474">
    <property type="entry name" value="Transketolase_N"/>
</dbReference>
<protein>
    <submittedName>
        <fullName evidence="7">Transketolase</fullName>
    </submittedName>
</protein>
<evidence type="ECO:0000256" key="5">
    <source>
        <dbReference type="ARBA" id="ARBA00023052"/>
    </source>
</evidence>
<evidence type="ECO:0000256" key="1">
    <source>
        <dbReference type="ARBA" id="ARBA00001964"/>
    </source>
</evidence>
<comment type="cofactor">
    <cofactor evidence="1">
        <name>thiamine diphosphate</name>
        <dbReference type="ChEBI" id="CHEBI:58937"/>
    </cofactor>
</comment>
<dbReference type="PROSITE" id="PS00801">
    <property type="entry name" value="TRANSKETOLASE_1"/>
    <property type="match status" value="1"/>
</dbReference>
<dbReference type="EMBL" id="SOJN01000147">
    <property type="protein sequence ID" value="TET43821.1"/>
    <property type="molecule type" value="Genomic_DNA"/>
</dbReference>
<dbReference type="GO" id="GO:0046872">
    <property type="term" value="F:metal ion binding"/>
    <property type="evidence" value="ECO:0007669"/>
    <property type="project" value="UniProtKB-KW"/>
</dbReference>
<gene>
    <name evidence="7" type="ORF">E3J62_12250</name>
</gene>
<evidence type="ECO:0000256" key="2">
    <source>
        <dbReference type="ARBA" id="ARBA00007131"/>
    </source>
</evidence>
<keyword evidence="5" id="KW-0786">Thiamine pyrophosphate</keyword>
<keyword evidence="4" id="KW-0479">Metal-binding</keyword>
<proteinExistence type="inferred from homology"/>
<dbReference type="Proteomes" id="UP000315525">
    <property type="component" value="Unassembled WGS sequence"/>
</dbReference>
<dbReference type="CDD" id="cd02012">
    <property type="entry name" value="TPP_TK"/>
    <property type="match status" value="1"/>
</dbReference>
<evidence type="ECO:0000256" key="4">
    <source>
        <dbReference type="ARBA" id="ARBA00022723"/>
    </source>
</evidence>
<sequence length="275" mass="30657">MNLQELKEKARRVRIDVIKMLTRAGSGHPGGSLSSADILVALFFYKMRHDPENPEWPERDRFILSKGHCCPALYAVLSMAGYFERKHLWTLRKLGSILQGHPSSTMTPGVTISSGSLGQGLSVSNGIALAGKLDKKDYRVYCMLGDGESQEGQVWEASMTSFHRRLDNLCAIIDHNDLQIDDRVSRIKDPISYAEKWSSFGWNTIEIDGHDMGQIVRALDEAEKVKRAPTMIVANTIKGKGVSFMEDDVTWHGRAPNELEAKKALEELGGDLDVQ</sequence>
<dbReference type="PANTHER" id="PTHR47514">
    <property type="entry name" value="TRANSKETOLASE N-TERMINAL SECTION-RELATED"/>
    <property type="match status" value="1"/>
</dbReference>
<dbReference type="GO" id="GO:0016740">
    <property type="term" value="F:transferase activity"/>
    <property type="evidence" value="ECO:0007669"/>
    <property type="project" value="UniProtKB-KW"/>
</dbReference>
<evidence type="ECO:0000313" key="8">
    <source>
        <dbReference type="Proteomes" id="UP000315525"/>
    </source>
</evidence>
<dbReference type="InterPro" id="IPR049557">
    <property type="entry name" value="Transketolase_CS"/>
</dbReference>
<dbReference type="AlphaFoldDB" id="A0A523UNE3"/>